<accession>A0A1I1K1V6</accession>
<keyword evidence="3" id="KW-1185">Reference proteome</keyword>
<feature type="region of interest" description="Disordered" evidence="1">
    <location>
        <begin position="21"/>
        <end position="69"/>
    </location>
</feature>
<dbReference type="STRING" id="1334022.SAMN04487907_10560"/>
<dbReference type="RefSeq" id="WP_092542984.1">
    <property type="nucleotide sequence ID" value="NZ_FOKV01000005.1"/>
</dbReference>
<dbReference type="Proteomes" id="UP000199438">
    <property type="component" value="Unassembled WGS sequence"/>
</dbReference>
<name>A0A1I1K1V6_9FLAO</name>
<evidence type="ECO:0000313" key="2">
    <source>
        <dbReference type="EMBL" id="SFC51600.1"/>
    </source>
</evidence>
<organism evidence="2 3">
    <name type="scientific">Zunongwangia mangrovi</name>
    <dbReference type="NCBI Taxonomy" id="1334022"/>
    <lineage>
        <taxon>Bacteria</taxon>
        <taxon>Pseudomonadati</taxon>
        <taxon>Bacteroidota</taxon>
        <taxon>Flavobacteriia</taxon>
        <taxon>Flavobacteriales</taxon>
        <taxon>Flavobacteriaceae</taxon>
        <taxon>Zunongwangia</taxon>
    </lineage>
</organism>
<gene>
    <name evidence="2" type="ORF">SAMN04487907_10560</name>
</gene>
<protein>
    <submittedName>
        <fullName evidence="2">Uncharacterized protein</fullName>
    </submittedName>
</protein>
<evidence type="ECO:0000313" key="3">
    <source>
        <dbReference type="Proteomes" id="UP000199438"/>
    </source>
</evidence>
<evidence type="ECO:0000256" key="1">
    <source>
        <dbReference type="SAM" id="MobiDB-lite"/>
    </source>
</evidence>
<sequence>MIKKTVIIVFALLAFACRNENKETSENSSDPEVEVESNEREVDQESDINRYDNIDNLEEPVDTSKTNSAAGEISGRYTKQGEMDEACNCYCVEVSLTGNSEFCLQPDRMYINVRFEKTASGYDAFYVSPSSKNTNEDLPWEDFSKDEPIASLEPTKTGLKLDWLGFKIDGQLATDYAIFGKKTLEGNFTKS</sequence>
<feature type="compositionally biased region" description="Basic and acidic residues" evidence="1">
    <location>
        <begin position="37"/>
        <end position="53"/>
    </location>
</feature>
<dbReference type="PROSITE" id="PS51257">
    <property type="entry name" value="PROKAR_LIPOPROTEIN"/>
    <property type="match status" value="1"/>
</dbReference>
<proteinExistence type="predicted"/>
<dbReference type="AlphaFoldDB" id="A0A1I1K1V6"/>
<reference evidence="3" key="1">
    <citation type="submission" date="2016-10" db="EMBL/GenBank/DDBJ databases">
        <authorList>
            <person name="Varghese N."/>
            <person name="Submissions S."/>
        </authorList>
    </citation>
    <scope>NUCLEOTIDE SEQUENCE [LARGE SCALE GENOMIC DNA]</scope>
    <source>
        <strain evidence="3">DSM 24499</strain>
    </source>
</reference>
<dbReference type="OrthoDB" id="1429961at2"/>
<dbReference type="EMBL" id="FOKV01000005">
    <property type="protein sequence ID" value="SFC51600.1"/>
    <property type="molecule type" value="Genomic_DNA"/>
</dbReference>